<sequence length="209" mass="23049">MPTIVLSVKKYLLFLCLFSWKISAQNLDTRLLQDVYGPIQPTNVSTAKFISSTAKPLSLALPAGLLIAGFSTQNKTLQQQGWQALGGFVIGTGITQVTKRIVLRDRPFIEHPTLFAARVEGEEPHYSFPSGHTTVAFSTATTLAINYRKWYVIVPAYAWAGAVGYSRMRLGVHYPSDILAGAVAGAASAWLSYKIQQKWLNRKTRKSSN</sequence>
<comment type="caution">
    <text evidence="2">The sequence shown here is derived from an EMBL/GenBank/DDBJ whole genome shotgun (WGS) entry which is preliminary data.</text>
</comment>
<dbReference type="PANTHER" id="PTHR14969:SF13">
    <property type="entry name" value="AT30094P"/>
    <property type="match status" value="1"/>
</dbReference>
<dbReference type="EMBL" id="QPIW01000035">
    <property type="protein sequence ID" value="RDB02854.1"/>
    <property type="molecule type" value="Genomic_DNA"/>
</dbReference>
<keyword evidence="3" id="KW-1185">Reference proteome</keyword>
<evidence type="ECO:0000313" key="2">
    <source>
        <dbReference type="EMBL" id="RDB02854.1"/>
    </source>
</evidence>
<dbReference type="CDD" id="cd01610">
    <property type="entry name" value="PAP2_like"/>
    <property type="match status" value="1"/>
</dbReference>
<evidence type="ECO:0000313" key="3">
    <source>
        <dbReference type="Proteomes" id="UP000253141"/>
    </source>
</evidence>
<name>A0A369I6S0_9BACT</name>
<feature type="domain" description="Phosphatidic acid phosphatase type 2/haloperoxidase" evidence="1">
    <location>
        <begin position="85"/>
        <end position="193"/>
    </location>
</feature>
<proteinExistence type="predicted"/>
<dbReference type="SUPFAM" id="SSF48317">
    <property type="entry name" value="Acid phosphatase/Vanadium-dependent haloperoxidase"/>
    <property type="match status" value="1"/>
</dbReference>
<organism evidence="2 3">
    <name type="scientific">Runella aurantiaca</name>
    <dbReference type="NCBI Taxonomy" id="2282308"/>
    <lineage>
        <taxon>Bacteria</taxon>
        <taxon>Pseudomonadati</taxon>
        <taxon>Bacteroidota</taxon>
        <taxon>Cytophagia</taxon>
        <taxon>Cytophagales</taxon>
        <taxon>Spirosomataceae</taxon>
        <taxon>Runella</taxon>
    </lineage>
</organism>
<dbReference type="SMART" id="SM00014">
    <property type="entry name" value="acidPPc"/>
    <property type="match status" value="1"/>
</dbReference>
<evidence type="ECO:0000259" key="1">
    <source>
        <dbReference type="SMART" id="SM00014"/>
    </source>
</evidence>
<gene>
    <name evidence="2" type="ORF">DVG78_26900</name>
</gene>
<dbReference type="InterPro" id="IPR000326">
    <property type="entry name" value="PAP2/HPO"/>
</dbReference>
<dbReference type="Proteomes" id="UP000253141">
    <property type="component" value="Unassembled WGS sequence"/>
</dbReference>
<dbReference type="Pfam" id="PF01569">
    <property type="entry name" value="PAP2"/>
    <property type="match status" value="1"/>
</dbReference>
<protein>
    <submittedName>
        <fullName evidence="2">PAP2 family protein</fullName>
    </submittedName>
</protein>
<dbReference type="PANTHER" id="PTHR14969">
    <property type="entry name" value="SPHINGOSINE-1-PHOSPHATE PHOSPHOHYDROLASE"/>
    <property type="match status" value="1"/>
</dbReference>
<dbReference type="Gene3D" id="1.20.144.10">
    <property type="entry name" value="Phosphatidic acid phosphatase type 2/haloperoxidase"/>
    <property type="match status" value="1"/>
</dbReference>
<reference evidence="2 3" key="1">
    <citation type="submission" date="2018-07" db="EMBL/GenBank/DDBJ databases">
        <title>Genome analysis of Runella aurantiaca.</title>
        <authorList>
            <person name="Yang X."/>
        </authorList>
    </citation>
    <scope>NUCLEOTIDE SEQUENCE [LARGE SCALE GENOMIC DNA]</scope>
    <source>
        <strain evidence="2 3">YX9</strain>
    </source>
</reference>
<accession>A0A369I6S0</accession>
<dbReference type="InterPro" id="IPR036938">
    <property type="entry name" value="PAP2/HPO_sf"/>
</dbReference>
<dbReference type="AlphaFoldDB" id="A0A369I6S0"/>